<feature type="domain" description="Carboxymuconolactone decarboxylase-like" evidence="1">
    <location>
        <begin position="29"/>
        <end position="86"/>
    </location>
</feature>
<evidence type="ECO:0000313" key="3">
    <source>
        <dbReference type="Proteomes" id="UP001595947"/>
    </source>
</evidence>
<reference evidence="3" key="1">
    <citation type="journal article" date="2019" name="Int. J. Syst. Evol. Microbiol.">
        <title>The Global Catalogue of Microorganisms (GCM) 10K type strain sequencing project: providing services to taxonomists for standard genome sequencing and annotation.</title>
        <authorList>
            <consortium name="The Broad Institute Genomics Platform"/>
            <consortium name="The Broad Institute Genome Sequencing Center for Infectious Disease"/>
            <person name="Wu L."/>
            <person name="Ma J."/>
        </authorList>
    </citation>
    <scope>NUCLEOTIDE SEQUENCE [LARGE SCALE GENOMIC DNA]</scope>
    <source>
        <strain evidence="3">CGMCC 4.7093</strain>
    </source>
</reference>
<evidence type="ECO:0000259" key="1">
    <source>
        <dbReference type="Pfam" id="PF02627"/>
    </source>
</evidence>
<dbReference type="PANTHER" id="PTHR35446:SF2">
    <property type="entry name" value="CARBOXYMUCONOLACTONE DECARBOXYLASE-LIKE DOMAIN-CONTAINING PROTEIN"/>
    <property type="match status" value="1"/>
</dbReference>
<dbReference type="Pfam" id="PF02627">
    <property type="entry name" value="CMD"/>
    <property type="match status" value="1"/>
</dbReference>
<accession>A0ABV9YNT8</accession>
<protein>
    <submittedName>
        <fullName evidence="2">Carboxymuconolactone decarboxylase family protein</fullName>
    </submittedName>
</protein>
<organism evidence="2 3">
    <name type="scientific">Actinomycetospora atypica</name>
    <dbReference type="NCBI Taxonomy" id="1290095"/>
    <lineage>
        <taxon>Bacteria</taxon>
        <taxon>Bacillati</taxon>
        <taxon>Actinomycetota</taxon>
        <taxon>Actinomycetes</taxon>
        <taxon>Pseudonocardiales</taxon>
        <taxon>Pseudonocardiaceae</taxon>
        <taxon>Actinomycetospora</taxon>
    </lineage>
</organism>
<dbReference type="PANTHER" id="PTHR35446">
    <property type="entry name" value="SI:CH211-175M2.5"/>
    <property type="match status" value="1"/>
</dbReference>
<dbReference type="EMBL" id="JBHSIV010000021">
    <property type="protein sequence ID" value="MFC5064261.1"/>
    <property type="molecule type" value="Genomic_DNA"/>
</dbReference>
<evidence type="ECO:0000313" key="2">
    <source>
        <dbReference type="EMBL" id="MFC5064261.1"/>
    </source>
</evidence>
<name>A0ABV9YNT8_9PSEU</name>
<dbReference type="InterPro" id="IPR029032">
    <property type="entry name" value="AhpD-like"/>
</dbReference>
<dbReference type="Proteomes" id="UP001595947">
    <property type="component" value="Unassembled WGS sequence"/>
</dbReference>
<dbReference type="NCBIfam" id="TIGR01926">
    <property type="entry name" value="peroxid_rel"/>
    <property type="match status" value="1"/>
</dbReference>
<dbReference type="InterPro" id="IPR004675">
    <property type="entry name" value="AhpD_core"/>
</dbReference>
<dbReference type="Gene3D" id="1.20.1290.10">
    <property type="entry name" value="AhpD-like"/>
    <property type="match status" value="1"/>
</dbReference>
<dbReference type="InterPro" id="IPR003779">
    <property type="entry name" value="CMD-like"/>
</dbReference>
<dbReference type="SUPFAM" id="SSF69118">
    <property type="entry name" value="AhpD-like"/>
    <property type="match status" value="1"/>
</dbReference>
<dbReference type="NCBIfam" id="TIGR00778">
    <property type="entry name" value="ahpD_dom"/>
    <property type="match status" value="1"/>
</dbReference>
<dbReference type="RefSeq" id="WP_378037608.1">
    <property type="nucleotide sequence ID" value="NZ_JBHSIV010000021.1"/>
</dbReference>
<gene>
    <name evidence="2" type="ORF">ACFPBZ_18705</name>
</gene>
<sequence length="179" mass="19163">MSHLPSLPPETTLLDVFRAHPGPVGPLLELHERVMRAESPLTPGQRELIAAYVSGLNGCGYCHGVHTATAEAFGVPAELLPAALADLDSAPVEGRMRPLLHYVRVLTLTPSRVAEDDAEAVYAAGWDERALHDAIAVCALFNYMNRVVEGAGIRADDAYAQLSGRRLRDIGYAGLAALL</sequence>
<comment type="caution">
    <text evidence="2">The sequence shown here is derived from an EMBL/GenBank/DDBJ whole genome shotgun (WGS) entry which is preliminary data.</text>
</comment>
<keyword evidence="3" id="KW-1185">Reference proteome</keyword>
<dbReference type="InterPro" id="IPR010195">
    <property type="entry name" value="Uncharacterised_peroxidase-rel"/>
</dbReference>
<proteinExistence type="predicted"/>